<evidence type="ECO:0000256" key="1">
    <source>
        <dbReference type="ARBA" id="ARBA00004772"/>
    </source>
</evidence>
<dbReference type="EMBL" id="QVTD01000003">
    <property type="protein sequence ID" value="RFU65897.1"/>
    <property type="molecule type" value="Genomic_DNA"/>
</dbReference>
<evidence type="ECO:0000313" key="11">
    <source>
        <dbReference type="EMBL" id="RFU65897.1"/>
    </source>
</evidence>
<evidence type="ECO:0000256" key="7">
    <source>
        <dbReference type="ARBA" id="ARBA00040167"/>
    </source>
</evidence>
<dbReference type="PANTHER" id="PTHR38042">
    <property type="entry name" value="UROPORPHYRINOGEN-III SYNTHASE, CHLOROPLASTIC"/>
    <property type="match status" value="1"/>
</dbReference>
<dbReference type="GO" id="GO:0004852">
    <property type="term" value="F:uroporphyrinogen-III synthase activity"/>
    <property type="evidence" value="ECO:0007669"/>
    <property type="project" value="UniProtKB-UniRule"/>
</dbReference>
<keyword evidence="12" id="KW-1185">Reference proteome</keyword>
<proteinExistence type="inferred from homology"/>
<keyword evidence="5 9" id="KW-0627">Porphyrin biosynthesis</keyword>
<evidence type="ECO:0000256" key="4">
    <source>
        <dbReference type="ARBA" id="ARBA00023239"/>
    </source>
</evidence>
<accession>A0A372LHW4</accession>
<name>A0A372LHW4_9BACI</name>
<comment type="function">
    <text evidence="6 9">Catalyzes cyclization of the linear tetrapyrrole, hydroxymethylbilane, to the macrocyclic uroporphyrinogen III.</text>
</comment>
<sequence>MRVVKPLQGYNILVTRGEEQSESLSQTIAALGGNPYAVPLIDFALPKDQQSVKKHIGQLNQYDWLIFTSQNGVKYFFELEGKTEHPGKMPKIAVIGSKTKQALAEFGYRADFLPDEFVAEAFTQQFVRLVKQNDRVLVAKGNLARSVIWEEISRLGAECQEIIVYETIFPEASEQRLAGLLRNRTIDIVTFTSSSTANHFMNVVNKHGLQMEAGEPIIVCIGPIAKKTAEKLGLVVHVCPDTDYTAKAMIDSLIQYLEVKNQEEERV</sequence>
<dbReference type="EC" id="4.2.1.75" evidence="3 9"/>
<comment type="pathway">
    <text evidence="1 9">Porphyrin-containing compound metabolism; protoporphyrin-IX biosynthesis; coproporphyrinogen-III from 5-aminolevulinate: step 3/4.</text>
</comment>
<comment type="similarity">
    <text evidence="2 9">Belongs to the uroporphyrinogen-III synthase family.</text>
</comment>
<protein>
    <recommendedName>
        <fullName evidence="7 9">Uroporphyrinogen-III synthase</fullName>
        <ecNumber evidence="3 9">4.2.1.75</ecNumber>
    </recommendedName>
</protein>
<evidence type="ECO:0000313" key="12">
    <source>
        <dbReference type="Proteomes" id="UP000262939"/>
    </source>
</evidence>
<evidence type="ECO:0000256" key="6">
    <source>
        <dbReference type="ARBA" id="ARBA00037589"/>
    </source>
</evidence>
<dbReference type="InterPro" id="IPR036108">
    <property type="entry name" value="4pyrrol_syn_uPrphyn_synt_sf"/>
</dbReference>
<comment type="caution">
    <text evidence="11">The sequence shown here is derived from an EMBL/GenBank/DDBJ whole genome shotgun (WGS) entry which is preliminary data.</text>
</comment>
<evidence type="ECO:0000256" key="8">
    <source>
        <dbReference type="ARBA" id="ARBA00048617"/>
    </source>
</evidence>
<evidence type="ECO:0000256" key="3">
    <source>
        <dbReference type="ARBA" id="ARBA00013109"/>
    </source>
</evidence>
<dbReference type="GO" id="GO:0006780">
    <property type="term" value="P:uroporphyrinogen III biosynthetic process"/>
    <property type="evidence" value="ECO:0007669"/>
    <property type="project" value="UniProtKB-UniRule"/>
</dbReference>
<dbReference type="PANTHER" id="PTHR38042:SF1">
    <property type="entry name" value="UROPORPHYRINOGEN-III SYNTHASE, CHLOROPLASTIC"/>
    <property type="match status" value="1"/>
</dbReference>
<dbReference type="Pfam" id="PF02602">
    <property type="entry name" value="HEM4"/>
    <property type="match status" value="1"/>
</dbReference>
<keyword evidence="4 9" id="KW-0456">Lyase</keyword>
<dbReference type="AlphaFoldDB" id="A0A372LHW4"/>
<dbReference type="InterPro" id="IPR003754">
    <property type="entry name" value="4pyrrol_synth_uPrphyn_synth"/>
</dbReference>
<evidence type="ECO:0000256" key="5">
    <source>
        <dbReference type="ARBA" id="ARBA00023244"/>
    </source>
</evidence>
<dbReference type="Proteomes" id="UP000262939">
    <property type="component" value="Unassembled WGS sequence"/>
</dbReference>
<gene>
    <name evidence="11" type="ORF">D0466_08535</name>
</gene>
<dbReference type="CDD" id="cd06578">
    <property type="entry name" value="HemD"/>
    <property type="match status" value="1"/>
</dbReference>
<organism evidence="11 12">
    <name type="scientific">Peribacillus glennii</name>
    <dbReference type="NCBI Taxonomy" id="2303991"/>
    <lineage>
        <taxon>Bacteria</taxon>
        <taxon>Bacillati</taxon>
        <taxon>Bacillota</taxon>
        <taxon>Bacilli</taxon>
        <taxon>Bacillales</taxon>
        <taxon>Bacillaceae</taxon>
        <taxon>Peribacillus</taxon>
    </lineage>
</organism>
<reference evidence="11 12" key="1">
    <citation type="submission" date="2018-08" db="EMBL/GenBank/DDBJ databases">
        <title>Bacillus chawlae sp. nov., Bacillus glennii sp. nov., and Bacillus saganii sp. nov. Isolated from the Vehicle Assembly Building at Kennedy Space Center where the Viking Spacecraft were Assembled.</title>
        <authorList>
            <person name="Seuylemezian A."/>
            <person name="Vaishampayan P."/>
        </authorList>
    </citation>
    <scope>NUCLEOTIDE SEQUENCE [LARGE SCALE GENOMIC DNA]</scope>
    <source>
        <strain evidence="11 12">V44-8</strain>
    </source>
</reference>
<dbReference type="SUPFAM" id="SSF69618">
    <property type="entry name" value="HemD-like"/>
    <property type="match status" value="1"/>
</dbReference>
<evidence type="ECO:0000256" key="2">
    <source>
        <dbReference type="ARBA" id="ARBA00008133"/>
    </source>
</evidence>
<evidence type="ECO:0000256" key="9">
    <source>
        <dbReference type="RuleBase" id="RU366031"/>
    </source>
</evidence>
<dbReference type="GO" id="GO:0006782">
    <property type="term" value="P:protoporphyrinogen IX biosynthetic process"/>
    <property type="evidence" value="ECO:0007669"/>
    <property type="project" value="UniProtKB-UniRule"/>
</dbReference>
<dbReference type="InterPro" id="IPR039793">
    <property type="entry name" value="UROS/Hem4"/>
</dbReference>
<comment type="catalytic activity">
    <reaction evidence="8 9">
        <text>hydroxymethylbilane = uroporphyrinogen III + H2O</text>
        <dbReference type="Rhea" id="RHEA:18965"/>
        <dbReference type="ChEBI" id="CHEBI:15377"/>
        <dbReference type="ChEBI" id="CHEBI:57308"/>
        <dbReference type="ChEBI" id="CHEBI:57845"/>
        <dbReference type="EC" id="4.2.1.75"/>
    </reaction>
</comment>
<dbReference type="Gene3D" id="3.40.50.10090">
    <property type="match status" value="2"/>
</dbReference>
<dbReference type="UniPathway" id="UPA00251">
    <property type="reaction ID" value="UER00320"/>
</dbReference>
<dbReference type="OrthoDB" id="9815856at2"/>
<evidence type="ECO:0000259" key="10">
    <source>
        <dbReference type="Pfam" id="PF02602"/>
    </source>
</evidence>
<dbReference type="RefSeq" id="WP_117322067.1">
    <property type="nucleotide sequence ID" value="NZ_QVTD01000003.1"/>
</dbReference>
<feature type="domain" description="Tetrapyrrole biosynthesis uroporphyrinogen III synthase" evidence="10">
    <location>
        <begin position="23"/>
        <end position="250"/>
    </location>
</feature>